<comment type="caution">
    <text evidence="1">The sequence shown here is derived from an EMBL/GenBank/DDBJ whole genome shotgun (WGS) entry which is preliminary data.</text>
</comment>
<gene>
    <name evidence="1" type="ORF">I8J30_31665</name>
</gene>
<dbReference type="RefSeq" id="WP_177246080.1">
    <property type="nucleotide sequence ID" value="NZ_JAGKSP010000036.1"/>
</dbReference>
<dbReference type="EMBL" id="JAGKSP010000036">
    <property type="protein sequence ID" value="MBP3967237.1"/>
    <property type="molecule type" value="Genomic_DNA"/>
</dbReference>
<name>A0ABS5CN41_9BACL</name>
<evidence type="ECO:0000313" key="2">
    <source>
        <dbReference type="Proteomes" id="UP000673394"/>
    </source>
</evidence>
<dbReference type="Proteomes" id="UP000673394">
    <property type="component" value="Unassembled WGS sequence"/>
</dbReference>
<organism evidence="1 2">
    <name type="scientific">Paenibacillus lignilyticus</name>
    <dbReference type="NCBI Taxonomy" id="1172615"/>
    <lineage>
        <taxon>Bacteria</taxon>
        <taxon>Bacillati</taxon>
        <taxon>Bacillota</taxon>
        <taxon>Bacilli</taxon>
        <taxon>Bacillales</taxon>
        <taxon>Paenibacillaceae</taxon>
        <taxon>Paenibacillus</taxon>
    </lineage>
</organism>
<reference evidence="1 2" key="1">
    <citation type="submission" date="2021-04" db="EMBL/GenBank/DDBJ databases">
        <title>Paenibacillus sp. DLE-14 whole genome sequence.</title>
        <authorList>
            <person name="Ham Y.J."/>
        </authorList>
    </citation>
    <scope>NUCLEOTIDE SEQUENCE [LARGE SCALE GENOMIC DNA]</scope>
    <source>
        <strain evidence="1 2">DLE-14</strain>
    </source>
</reference>
<sequence length="56" mass="6445">MTTISKEVQSLVNQLHLSDNEIAEKFQFTQFGQQLTLEESKRFIAFLKQELVVAST</sequence>
<proteinExistence type="predicted"/>
<protein>
    <submittedName>
        <fullName evidence="1">Uncharacterized protein</fullName>
    </submittedName>
</protein>
<evidence type="ECO:0000313" key="1">
    <source>
        <dbReference type="EMBL" id="MBP3967237.1"/>
    </source>
</evidence>
<accession>A0ABS5CN41</accession>
<keyword evidence="2" id="KW-1185">Reference proteome</keyword>